<accession>A0AB34FK39</accession>
<dbReference type="PANTHER" id="PTHR24123">
    <property type="entry name" value="ANKYRIN REPEAT-CONTAINING"/>
    <property type="match status" value="1"/>
</dbReference>
<feature type="repeat" description="ANK" evidence="10">
    <location>
        <begin position="1270"/>
        <end position="1302"/>
    </location>
</feature>
<feature type="compositionally biased region" description="Polar residues" evidence="12">
    <location>
        <begin position="1454"/>
        <end position="1465"/>
    </location>
</feature>
<dbReference type="Pfam" id="PF00023">
    <property type="entry name" value="Ank"/>
    <property type="match status" value="3"/>
</dbReference>
<evidence type="ECO:0000256" key="8">
    <source>
        <dbReference type="ARBA" id="ARBA00022917"/>
    </source>
</evidence>
<comment type="subcellular location">
    <subcellularLocation>
        <location evidence="1">Cytoplasm</location>
    </subcellularLocation>
</comment>
<sequence length="2124" mass="235474">MAEPVVEEYTIGWICALQEEYEAACRMLDDEFDGPETTEVNDNNTYQLGRINKHNVVIGCLPGGQYGNNSAAGVARDMVRSFPSLRFALMVGIGGAAPTRERDIRLGDVVLLLGALPEMKRRHNDPRKPDRVAEHLKLMDDMVDYRRPADDYLYRADYGHRGGSSCADCEAHGLEERPPRNPGREVVIHYGIIASANSVMKDSVDRDRYANDPTLGVLCFEMEAAGLMNNLPCLVIRGISLTAAAYARELLHVVKPERVTTLTSWTKVESRLAGIENGLSDIRLHQHSQAVEEILEWLSPVDYGAQQSDYLKRREPGTGQGFLDSDEYKTWLKAGKQTLFCPGNPGVGKTILTAIAIDDLTTRSLRDPSVGVAYIYCNFQQKDEQEAENLLASLLRQLSQRQHPMVDCVSDLYNRHKHRGTRPSFGQISEAFQSIAEEYSRIFIIVDALDEYLMSDRGRYKFLLEILDLQPKTGLNFLATSRLIPEIEEHFEGCLTYKISATEEDMRSYIRGHMWQLPLFVLKNQDLQNEIEAAIIGAVGGMFLLAQLHFDSLKGKVTVKRLQETLERLPSAYNKAYEDAMLRIESQFDDQKELAKRALAWTTRAKRPLTISELQHGLSVRAGDAAIDEGCLHTADDIILVCAGLITIDEESRIVRLVHDTAKRYFEQTLKDWFPAANAHLATVCTTYLSFNAFKSGFCQSDTEFGDRLRSYPLYDYSANNWGYHAREEQTLPQGVLDFLENEVAVEASGQALMAQRRGLLRDSQKVPRRITALHLAAYFDIQGAVKILLDWQGPDPRDSNGRTPLSWAAEHGNAAVAEQLLEHSATDIEAKGKEYGQTPLSWAAWKGRGQVVELLLRSGANVNATSKDGRTPLSWAAGHGHQAITLKLVEEGAALEAKDERGWTPLWWGVANGHEAAVKVLLDTGANIDAKDRGYRETPLSWAAGVGHSALIDLLLANGADIEDDGKIGQMVLRLAVEHGIEDIVRLLLEKDVDIEARDEEHGQTPLCCAAGKGYKAIVQLLLDKGADLMAMDTEGRTPLLWAAENGHRDIVKLLLRRGIDVDATGKTGRAVRQVAQKEAQKGMKVAAQLLVEKCVDVEGEDEEYCQSLLLRASLDGHESFVRLLLEKGVDSEVDWNDQSPLLLAVENGHEAIARLLLEKGADVNAKDWDQETALSIAAKNGHKTIACLLLDKGAHLETRDNYDQTPLSLATKNGCEGMVRLLLDNGADMETEDRRGQTPLSLAAENGHVAIAQLMVDEGANLETEDDNGRTPLSLAAENGLAAIAELLVDEGANLKAEDNRSRTPLWWAAANRHEAIVWMMLEKGADLEAEDDDGRTPLSFIANDGYEAMVGQLLKESANTGATAVTPGVPAIIRGSSAPNGACTPGTHNPTPIPTPGSNPGTPNGNAVPQQQPGAHFRHESNHSVQSEGPGVSNRGNFTPQGGLGRGNFHPHNNSYNHQMGYSYPPNNQFRPPADCWSPSMASSMPGTPNMAPSQMNLPPNFHYAGISPGQRLQTKNPAMPPRTMQVPVSQAPNKSAWEIPEELRKKMKHATQAKDRLREKPVPKVEAEKSVGPINDGPNSAEIDRIIRRIEKEADARREKDMAKYLAKVDAEKEATKKKAEEDRGAIVVEVGRRLRDQERNMERLEDEEEMRRQALGKLIPVVEALASWVESPKGDAVADKFAGAKRGGEGVSSGDAKPTNTENRRTNRSTKPAALNLDAEPFWLVAAPLPSSSTQSSLGRNHQIAREVQVSETRPRNVGLGVKLAEPVTDESPDEDEIERIISEIEEADARRKKEEDRILREQERAMEHLEEEKEKRSQDVPPITGSPTRWRPTSVGMHATAAAGNDGHMDPGMVHGKVMASLNKMTPEKFDRISEQILTIASQSKDEMDGRTLRQVIQLTFAKATDEPRWVSMYAKLYKRMLETMNPETKDERIKDKNGHVVSGGNLVRKYLLNRCQEGFERCWRVDIPEARDGEEGSGKKSGKVEMLSDAYYAAAAAKRRSLGLMQLIGELYKLGMLTERIIMECAYKLLDGVVPNEAKIESLPNLLRTVGPNMDMSEKGRSMMDLYFDRIQHVMSFPELRSRAKFMLMDIIDLRKANWVSKNQTKDKTLGMARAEH</sequence>
<dbReference type="PANTHER" id="PTHR24123:SF33">
    <property type="entry name" value="PROTEIN HOS4"/>
    <property type="match status" value="1"/>
</dbReference>
<dbReference type="InterPro" id="IPR035994">
    <property type="entry name" value="Nucleoside_phosphorylase_sf"/>
</dbReference>
<dbReference type="FunFam" id="1.25.40.180:FF:000020">
    <property type="entry name" value="Eukaryotic translation initiation factor subunit"/>
    <property type="match status" value="1"/>
</dbReference>
<feature type="region of interest" description="Disordered" evidence="12">
    <location>
        <begin position="1379"/>
        <end position="1465"/>
    </location>
</feature>
<dbReference type="GO" id="GO:0003743">
    <property type="term" value="F:translation initiation factor activity"/>
    <property type="evidence" value="ECO:0007669"/>
    <property type="project" value="UniProtKB-KW"/>
</dbReference>
<dbReference type="Pfam" id="PF12796">
    <property type="entry name" value="Ank_2"/>
    <property type="match status" value="5"/>
</dbReference>
<dbReference type="InterPro" id="IPR051165">
    <property type="entry name" value="Multifunctional_ANK_Repeat"/>
</dbReference>
<dbReference type="Proteomes" id="UP001163105">
    <property type="component" value="Unassembled WGS sequence"/>
</dbReference>
<dbReference type="GO" id="GO:0003723">
    <property type="term" value="F:RNA binding"/>
    <property type="evidence" value="ECO:0007669"/>
    <property type="project" value="UniProtKB-KW"/>
</dbReference>
<feature type="repeat" description="ANK" evidence="10">
    <location>
        <begin position="1237"/>
        <end position="1269"/>
    </location>
</feature>
<comment type="caution">
    <text evidence="14">The sequence shown here is derived from an EMBL/GenBank/DDBJ whole genome shotgun (WGS) entry which is preliminary data.</text>
</comment>
<evidence type="ECO:0000313" key="14">
    <source>
        <dbReference type="EMBL" id="KAJ6439216.1"/>
    </source>
</evidence>
<evidence type="ECO:0000256" key="11">
    <source>
        <dbReference type="SAM" id="Coils"/>
    </source>
</evidence>
<evidence type="ECO:0000256" key="1">
    <source>
        <dbReference type="ARBA" id="ARBA00004496"/>
    </source>
</evidence>
<feature type="repeat" description="ANK" evidence="10">
    <location>
        <begin position="1171"/>
        <end position="1203"/>
    </location>
</feature>
<keyword evidence="6" id="KW-0677">Repeat</keyword>
<dbReference type="GO" id="GO:0009116">
    <property type="term" value="P:nucleoside metabolic process"/>
    <property type="evidence" value="ECO:0007669"/>
    <property type="project" value="InterPro"/>
</dbReference>
<evidence type="ECO:0000256" key="12">
    <source>
        <dbReference type="SAM" id="MobiDB-lite"/>
    </source>
</evidence>
<dbReference type="SUPFAM" id="SSF48371">
    <property type="entry name" value="ARM repeat"/>
    <property type="match status" value="1"/>
</dbReference>
<dbReference type="SUPFAM" id="SSF53167">
    <property type="entry name" value="Purine and uridine phosphorylases"/>
    <property type="match status" value="1"/>
</dbReference>
<evidence type="ECO:0000256" key="7">
    <source>
        <dbReference type="ARBA" id="ARBA00022884"/>
    </source>
</evidence>
<keyword evidence="4" id="KW-0396">Initiation factor</keyword>
<dbReference type="InterPro" id="IPR003890">
    <property type="entry name" value="MIF4G-like_typ-3"/>
</dbReference>
<dbReference type="PRINTS" id="PR01415">
    <property type="entry name" value="ANKYRIN"/>
</dbReference>
<feature type="repeat" description="ANK" evidence="10">
    <location>
        <begin position="969"/>
        <end position="1001"/>
    </location>
</feature>
<organism evidence="14 15">
    <name type="scientific">Purpureocillium lavendulum</name>
    <dbReference type="NCBI Taxonomy" id="1247861"/>
    <lineage>
        <taxon>Eukaryota</taxon>
        <taxon>Fungi</taxon>
        <taxon>Dikarya</taxon>
        <taxon>Ascomycota</taxon>
        <taxon>Pezizomycotina</taxon>
        <taxon>Sordariomycetes</taxon>
        <taxon>Hypocreomycetidae</taxon>
        <taxon>Hypocreales</taxon>
        <taxon>Ophiocordycipitaceae</taxon>
        <taxon>Purpureocillium</taxon>
    </lineage>
</organism>
<comment type="similarity">
    <text evidence="2">Belongs to the eukaryotic initiation factor 4G family.</text>
</comment>
<proteinExistence type="inferred from homology"/>
<name>A0AB34FK39_9HYPO</name>
<dbReference type="InterPro" id="IPR002110">
    <property type="entry name" value="Ankyrin_rpt"/>
</dbReference>
<dbReference type="SUPFAM" id="SSF48403">
    <property type="entry name" value="Ankyrin repeat"/>
    <property type="match status" value="2"/>
</dbReference>
<evidence type="ECO:0000256" key="2">
    <source>
        <dbReference type="ARBA" id="ARBA00005775"/>
    </source>
</evidence>
<keyword evidence="3" id="KW-0963">Cytoplasm</keyword>
<evidence type="ECO:0000256" key="4">
    <source>
        <dbReference type="ARBA" id="ARBA00022540"/>
    </source>
</evidence>
<dbReference type="GO" id="GO:0003824">
    <property type="term" value="F:catalytic activity"/>
    <property type="evidence" value="ECO:0007669"/>
    <property type="project" value="InterPro"/>
</dbReference>
<dbReference type="InterPro" id="IPR016024">
    <property type="entry name" value="ARM-type_fold"/>
</dbReference>
<feature type="coiled-coil region" evidence="11">
    <location>
        <begin position="1632"/>
        <end position="1659"/>
    </location>
</feature>
<feature type="repeat" description="ANK" evidence="10">
    <location>
        <begin position="836"/>
        <end position="868"/>
    </location>
</feature>
<evidence type="ECO:0000313" key="15">
    <source>
        <dbReference type="Proteomes" id="UP001163105"/>
    </source>
</evidence>
<dbReference type="Gene3D" id="1.25.40.20">
    <property type="entry name" value="Ankyrin repeat-containing domain"/>
    <property type="match status" value="6"/>
</dbReference>
<feature type="region of interest" description="Disordered" evidence="12">
    <location>
        <begin position="1555"/>
        <end position="1583"/>
    </location>
</feature>
<feature type="repeat" description="ANK" evidence="10">
    <location>
        <begin position="1138"/>
        <end position="1170"/>
    </location>
</feature>
<dbReference type="PROSITE" id="PS50088">
    <property type="entry name" value="ANK_REPEAT"/>
    <property type="match status" value="14"/>
</dbReference>
<keyword evidence="11" id="KW-0175">Coiled coil</keyword>
<dbReference type="GO" id="GO:0010494">
    <property type="term" value="C:cytoplasmic stress granule"/>
    <property type="evidence" value="ECO:0007669"/>
    <property type="project" value="UniProtKB-ARBA"/>
</dbReference>
<keyword evidence="5" id="KW-0597">Phosphoprotein</keyword>
<keyword evidence="7" id="KW-0694">RNA-binding</keyword>
<dbReference type="Pfam" id="PF02854">
    <property type="entry name" value="MIF4G"/>
    <property type="match status" value="1"/>
</dbReference>
<feature type="region of interest" description="Disordered" evidence="12">
    <location>
        <begin position="1689"/>
        <end position="1718"/>
    </location>
</feature>
<dbReference type="Pfam" id="PF24883">
    <property type="entry name" value="NPHP3_N"/>
    <property type="match status" value="1"/>
</dbReference>
<feature type="repeat" description="ANK" evidence="10">
    <location>
        <begin position="869"/>
        <end position="901"/>
    </location>
</feature>
<dbReference type="Pfam" id="PF22939">
    <property type="entry name" value="WHD_GPIID"/>
    <property type="match status" value="1"/>
</dbReference>
<protein>
    <submittedName>
        <fullName evidence="14">Ankyrin repeat protein</fullName>
    </submittedName>
</protein>
<evidence type="ECO:0000256" key="6">
    <source>
        <dbReference type="ARBA" id="ARBA00022737"/>
    </source>
</evidence>
<evidence type="ECO:0000259" key="13">
    <source>
        <dbReference type="SMART" id="SM00543"/>
    </source>
</evidence>
<evidence type="ECO:0000256" key="9">
    <source>
        <dbReference type="ARBA" id="ARBA00023043"/>
    </source>
</evidence>
<feature type="region of interest" description="Disordered" evidence="12">
    <location>
        <begin position="1814"/>
        <end position="1839"/>
    </location>
</feature>
<feature type="repeat" description="ANK" evidence="10">
    <location>
        <begin position="1003"/>
        <end position="1035"/>
    </location>
</feature>
<evidence type="ECO:0000256" key="5">
    <source>
        <dbReference type="ARBA" id="ARBA00022553"/>
    </source>
</evidence>
<feature type="repeat" description="ANK" evidence="10">
    <location>
        <begin position="902"/>
        <end position="934"/>
    </location>
</feature>
<evidence type="ECO:0000256" key="10">
    <source>
        <dbReference type="PROSITE-ProRule" id="PRU00023"/>
    </source>
</evidence>
<reference evidence="14" key="1">
    <citation type="submission" date="2023-01" db="EMBL/GenBank/DDBJ databases">
        <title>The growth and conidiation of Purpureocillium lavendulum are regulated by nitrogen source and histone H3K14 acetylation.</title>
        <authorList>
            <person name="Tang P."/>
            <person name="Han J."/>
            <person name="Zhang C."/>
            <person name="Tang P."/>
            <person name="Qi F."/>
            <person name="Zhang K."/>
            <person name="Liang L."/>
        </authorList>
    </citation>
    <scope>NUCLEOTIDE SEQUENCE</scope>
    <source>
        <strain evidence="14">YMF1.00683</strain>
    </source>
</reference>
<dbReference type="SMART" id="SM00543">
    <property type="entry name" value="MIF4G"/>
    <property type="match status" value="1"/>
</dbReference>
<feature type="repeat" description="ANK" evidence="10">
    <location>
        <begin position="1036"/>
        <end position="1068"/>
    </location>
</feature>
<dbReference type="SUPFAM" id="SSF52540">
    <property type="entry name" value="P-loop containing nucleoside triphosphate hydrolases"/>
    <property type="match status" value="1"/>
</dbReference>
<dbReference type="InterPro" id="IPR027417">
    <property type="entry name" value="P-loop_NTPase"/>
</dbReference>
<dbReference type="EMBL" id="JAQHRD010000007">
    <property type="protein sequence ID" value="KAJ6439216.1"/>
    <property type="molecule type" value="Genomic_DNA"/>
</dbReference>
<keyword evidence="15" id="KW-1185">Reference proteome</keyword>
<feature type="domain" description="MIF4G" evidence="13">
    <location>
        <begin position="1861"/>
        <end position="2105"/>
    </location>
</feature>
<dbReference type="InterPro" id="IPR054471">
    <property type="entry name" value="GPIID_WHD"/>
</dbReference>
<feature type="compositionally biased region" description="Basic and acidic residues" evidence="12">
    <location>
        <begin position="1814"/>
        <end position="1824"/>
    </location>
</feature>
<dbReference type="InterPro" id="IPR036770">
    <property type="entry name" value="Ankyrin_rpt-contain_sf"/>
</dbReference>
<feature type="repeat" description="ANK" evidence="10">
    <location>
        <begin position="801"/>
        <end position="826"/>
    </location>
</feature>
<keyword evidence="9 10" id="KW-0040">ANK repeat</keyword>
<dbReference type="Gene3D" id="3.40.50.1580">
    <property type="entry name" value="Nucleoside phosphorylase domain"/>
    <property type="match status" value="1"/>
</dbReference>
<feature type="compositionally biased region" description="Basic and acidic residues" evidence="12">
    <location>
        <begin position="1556"/>
        <end position="1573"/>
    </location>
</feature>
<evidence type="ECO:0000256" key="3">
    <source>
        <dbReference type="ARBA" id="ARBA00022490"/>
    </source>
</evidence>
<feature type="repeat" description="ANK" evidence="10">
    <location>
        <begin position="1303"/>
        <end position="1335"/>
    </location>
</feature>
<dbReference type="PROSITE" id="PS50297">
    <property type="entry name" value="ANK_REP_REGION"/>
    <property type="match status" value="14"/>
</dbReference>
<keyword evidence="8" id="KW-0648">Protein biosynthesis</keyword>
<dbReference type="Gene3D" id="3.40.50.300">
    <property type="entry name" value="P-loop containing nucleotide triphosphate hydrolases"/>
    <property type="match status" value="1"/>
</dbReference>
<feature type="repeat" description="ANK" evidence="10">
    <location>
        <begin position="1204"/>
        <end position="1236"/>
    </location>
</feature>
<feature type="repeat" description="ANK" evidence="10">
    <location>
        <begin position="936"/>
        <end position="968"/>
    </location>
</feature>
<gene>
    <name evidence="14" type="ORF">O9K51_08628</name>
</gene>
<dbReference type="SMART" id="SM00248">
    <property type="entry name" value="ANK"/>
    <property type="match status" value="17"/>
</dbReference>
<dbReference type="InterPro" id="IPR056884">
    <property type="entry name" value="NPHP3-like_N"/>
</dbReference>
<dbReference type="Gene3D" id="1.25.40.180">
    <property type="match status" value="1"/>
</dbReference>